<evidence type="ECO:0000256" key="1">
    <source>
        <dbReference type="ARBA" id="ARBA00001968"/>
    </source>
</evidence>
<comment type="similarity">
    <text evidence="5">Belongs to the YicC/YloC family.</text>
</comment>
<dbReference type="Proteomes" id="UP001229955">
    <property type="component" value="Chromosome"/>
</dbReference>
<name>A0AA49K0H5_9BACT</name>
<dbReference type="EMBL" id="CP130613">
    <property type="protein sequence ID" value="WKW15167.1"/>
    <property type="molecule type" value="Genomic_DNA"/>
</dbReference>
<dbReference type="InterPro" id="IPR013551">
    <property type="entry name" value="YicC-like_C"/>
</dbReference>
<accession>A0AA49K0H5</accession>
<reference evidence="9" key="1">
    <citation type="submission" date="2023-07" db="EMBL/GenBank/DDBJ databases">
        <authorList>
            <person name="Haufschild T."/>
            <person name="Kallscheuer N."/>
            <person name="Hammer J."/>
            <person name="Kohn T."/>
            <person name="Kabuu M."/>
            <person name="Jogler M."/>
            <person name="Wohfarth N."/>
            <person name="Heuer A."/>
            <person name="Rohde M."/>
            <person name="van Teeseling M.C.F."/>
            <person name="Jogler C."/>
        </authorList>
    </citation>
    <scope>NUCLEOTIDE SEQUENCE</scope>
    <source>
        <strain evidence="8">Strain 138</strain>
        <strain evidence="9">Strain 318</strain>
    </source>
</reference>
<dbReference type="PANTHER" id="PTHR30636">
    <property type="entry name" value="UPF0701 PROTEIN YICC"/>
    <property type="match status" value="1"/>
</dbReference>
<dbReference type="InterPro" id="IPR005229">
    <property type="entry name" value="YicC/YloC-like"/>
</dbReference>
<evidence type="ECO:0000313" key="8">
    <source>
        <dbReference type="EMBL" id="WKW12259.1"/>
    </source>
</evidence>
<feature type="domain" description="Endoribonuclease YicC-like N-terminal" evidence="6">
    <location>
        <begin position="1"/>
        <end position="151"/>
    </location>
</feature>
<keyword evidence="2" id="KW-0540">Nuclease</keyword>
<evidence type="ECO:0000259" key="7">
    <source>
        <dbReference type="Pfam" id="PF08340"/>
    </source>
</evidence>
<accession>A0AA49JUQ4</accession>
<keyword evidence="10" id="KW-1185">Reference proteome</keyword>
<dbReference type="EMBL" id="CP130612">
    <property type="protein sequence ID" value="WKW12259.1"/>
    <property type="molecule type" value="Genomic_DNA"/>
</dbReference>
<organism evidence="9 10">
    <name type="scientific">Pseudogemmatithrix spongiicola</name>
    <dbReference type="NCBI Taxonomy" id="3062599"/>
    <lineage>
        <taxon>Bacteria</taxon>
        <taxon>Pseudomonadati</taxon>
        <taxon>Gemmatimonadota</taxon>
        <taxon>Gemmatimonadia</taxon>
        <taxon>Gemmatimonadales</taxon>
        <taxon>Gemmatimonadaceae</taxon>
        <taxon>Pseudogemmatithrix</taxon>
    </lineage>
</organism>
<evidence type="ECO:0000256" key="3">
    <source>
        <dbReference type="ARBA" id="ARBA00022759"/>
    </source>
</evidence>
<evidence type="ECO:0000256" key="4">
    <source>
        <dbReference type="ARBA" id="ARBA00022801"/>
    </source>
</evidence>
<keyword evidence="3" id="KW-0255">Endonuclease</keyword>
<evidence type="ECO:0000256" key="2">
    <source>
        <dbReference type="ARBA" id="ARBA00022722"/>
    </source>
</evidence>
<evidence type="ECO:0000313" key="10">
    <source>
        <dbReference type="Proteomes" id="UP001229955"/>
    </source>
</evidence>
<protein>
    <submittedName>
        <fullName evidence="9">YicC family protein</fullName>
    </submittedName>
</protein>
<dbReference type="NCBIfam" id="TIGR00255">
    <property type="entry name" value="YicC/YloC family endoribonuclease"/>
    <property type="match status" value="1"/>
</dbReference>
<dbReference type="Pfam" id="PF08340">
    <property type="entry name" value="YicC-like_C"/>
    <property type="match status" value="1"/>
</dbReference>
<comment type="cofactor">
    <cofactor evidence="1">
        <name>a divalent metal cation</name>
        <dbReference type="ChEBI" id="CHEBI:60240"/>
    </cofactor>
</comment>
<dbReference type="GO" id="GO:0016787">
    <property type="term" value="F:hydrolase activity"/>
    <property type="evidence" value="ECO:0007669"/>
    <property type="project" value="UniProtKB-KW"/>
</dbReference>
<dbReference type="InterPro" id="IPR013527">
    <property type="entry name" value="YicC-like_N"/>
</dbReference>
<dbReference type="AlphaFoldDB" id="A0AA49K0H5"/>
<dbReference type="PANTHER" id="PTHR30636:SF3">
    <property type="entry name" value="UPF0701 PROTEIN YICC"/>
    <property type="match status" value="1"/>
</dbReference>
<sequence length="289" mass="31293">MTGFGTAEGPVGGTRLSVELRSVNHRFFNPSLKLPSALSRFEGDVREHLRQRIARGHVTVSARVVREQEAATLVDEAKFAAAASALKALQQRHGLDGAVDVATVLRMPDVLQLTRDDAGLDAATVEELLPVVDAAVVALQAMRAAEGARLAQVIAERLALVEQAVARIAARAPERVLAQRERLRENVEKLAGGIAVDPQRLAQEIAILADRLDVGEELDRFASHIAAFREALASKTGEGVGKRLGFLLQEMLREANTTGSKANDAPMLQDVVAIKEELERIREQVENVE</sequence>
<feature type="domain" description="Endoribonuclease YicC-like C-terminal" evidence="7">
    <location>
        <begin position="168"/>
        <end position="289"/>
    </location>
</feature>
<keyword evidence="4" id="KW-0378">Hydrolase</keyword>
<dbReference type="GO" id="GO:0004521">
    <property type="term" value="F:RNA endonuclease activity"/>
    <property type="evidence" value="ECO:0007669"/>
    <property type="project" value="InterPro"/>
</dbReference>
<evidence type="ECO:0000259" key="6">
    <source>
        <dbReference type="Pfam" id="PF03755"/>
    </source>
</evidence>
<evidence type="ECO:0000256" key="5">
    <source>
        <dbReference type="ARBA" id="ARBA00035648"/>
    </source>
</evidence>
<dbReference type="KEGG" id="pspc:Strain318_001542"/>
<dbReference type="Pfam" id="PF03755">
    <property type="entry name" value="YicC-like_N"/>
    <property type="match status" value="1"/>
</dbReference>
<dbReference type="RefSeq" id="WP_367885136.1">
    <property type="nucleotide sequence ID" value="NZ_CP130612.1"/>
</dbReference>
<gene>
    <name evidence="8" type="ORF">Strain138_001542</name>
    <name evidence="9" type="ORF">Strain318_001542</name>
</gene>
<proteinExistence type="inferred from homology"/>
<evidence type="ECO:0000313" key="9">
    <source>
        <dbReference type="EMBL" id="WKW15167.1"/>
    </source>
</evidence>